<keyword evidence="3" id="KW-0859">Xylose metabolism</keyword>
<comment type="similarity">
    <text evidence="2">Belongs to the ROK (NagC/XylR) family.</text>
</comment>
<accession>A0ABS8DKQ9</accession>
<dbReference type="InterPro" id="IPR012318">
    <property type="entry name" value="HTH_CRP"/>
</dbReference>
<dbReference type="SUPFAM" id="SSF46785">
    <property type="entry name" value="Winged helix' DNA-binding domain"/>
    <property type="match status" value="1"/>
</dbReference>
<dbReference type="RefSeq" id="WP_066737835.1">
    <property type="nucleotide sequence ID" value="NZ_JAJCIQ010000018.1"/>
</dbReference>
<name>A0ABS8DKQ9_9FIRM</name>
<keyword evidence="3" id="KW-0119">Carbohydrate metabolism</keyword>
<dbReference type="PANTHER" id="PTHR18964:SF110">
    <property type="entry name" value="TRANSCRIPTIONAL REGULATOR, XYLR-RELATED"/>
    <property type="match status" value="1"/>
</dbReference>
<evidence type="ECO:0000256" key="1">
    <source>
        <dbReference type="ARBA" id="ARBA00002486"/>
    </source>
</evidence>
<feature type="domain" description="HTH crp-type" evidence="4">
    <location>
        <begin position="19"/>
        <end position="77"/>
    </location>
</feature>
<dbReference type="SMART" id="SM00419">
    <property type="entry name" value="HTH_CRP"/>
    <property type="match status" value="1"/>
</dbReference>
<evidence type="ECO:0000256" key="2">
    <source>
        <dbReference type="ARBA" id="ARBA00006479"/>
    </source>
</evidence>
<dbReference type="Gene3D" id="1.10.10.10">
    <property type="entry name" value="Winged helix-like DNA-binding domain superfamily/Winged helix DNA-binding domain"/>
    <property type="match status" value="1"/>
</dbReference>
<dbReference type="Pfam" id="PF00480">
    <property type="entry name" value="ROK"/>
    <property type="match status" value="1"/>
</dbReference>
<evidence type="ECO:0000259" key="4">
    <source>
        <dbReference type="SMART" id="SM00419"/>
    </source>
</evidence>
<evidence type="ECO:0000256" key="3">
    <source>
        <dbReference type="ARBA" id="ARBA00022629"/>
    </source>
</evidence>
<dbReference type="PANTHER" id="PTHR18964">
    <property type="entry name" value="ROK (REPRESSOR, ORF, KINASE) FAMILY"/>
    <property type="match status" value="1"/>
</dbReference>
<proteinExistence type="inferred from homology"/>
<dbReference type="InterPro" id="IPR000600">
    <property type="entry name" value="ROK"/>
</dbReference>
<comment type="function">
    <text evidence="1">Transcriptional repressor of xylose-utilizing enzymes.</text>
</comment>
<evidence type="ECO:0000313" key="6">
    <source>
        <dbReference type="Proteomes" id="UP001299546"/>
    </source>
</evidence>
<dbReference type="InterPro" id="IPR036388">
    <property type="entry name" value="WH-like_DNA-bd_sf"/>
</dbReference>
<reference evidence="5 6" key="1">
    <citation type="submission" date="2021-10" db="EMBL/GenBank/DDBJ databases">
        <title>Collection of gut derived symbiotic bacterial strains cultured from healthy donors.</title>
        <authorList>
            <person name="Lin H."/>
            <person name="Littmann E."/>
            <person name="Kohout C."/>
            <person name="Pamer E.G."/>
        </authorList>
    </citation>
    <scope>NUCLEOTIDE SEQUENCE [LARGE SCALE GENOMIC DNA]</scope>
    <source>
        <strain evidence="5 6">DFI.1.165</strain>
    </source>
</reference>
<dbReference type="EMBL" id="JAJCIS010000018">
    <property type="protein sequence ID" value="MCB7389041.1"/>
    <property type="molecule type" value="Genomic_DNA"/>
</dbReference>
<gene>
    <name evidence="5" type="ORF">LIZ65_17275</name>
</gene>
<protein>
    <submittedName>
        <fullName evidence="5">ROK family transcriptional regulator</fullName>
    </submittedName>
</protein>
<dbReference type="InterPro" id="IPR043129">
    <property type="entry name" value="ATPase_NBD"/>
</dbReference>
<comment type="caution">
    <text evidence="5">The sequence shown here is derived from an EMBL/GenBank/DDBJ whole genome shotgun (WGS) entry which is preliminary data.</text>
</comment>
<organism evidence="5 6">
    <name type="scientific">Bariatricus massiliensis</name>
    <dbReference type="NCBI Taxonomy" id="1745713"/>
    <lineage>
        <taxon>Bacteria</taxon>
        <taxon>Bacillati</taxon>
        <taxon>Bacillota</taxon>
        <taxon>Clostridia</taxon>
        <taxon>Lachnospirales</taxon>
        <taxon>Lachnospiraceae</taxon>
        <taxon>Bariatricus</taxon>
    </lineage>
</organism>
<dbReference type="Gene3D" id="3.30.420.40">
    <property type="match status" value="2"/>
</dbReference>
<keyword evidence="6" id="KW-1185">Reference proteome</keyword>
<dbReference type="SUPFAM" id="SSF53067">
    <property type="entry name" value="Actin-like ATPase domain"/>
    <property type="match status" value="1"/>
</dbReference>
<dbReference type="Proteomes" id="UP001299546">
    <property type="component" value="Unassembled WGS sequence"/>
</dbReference>
<dbReference type="InterPro" id="IPR036390">
    <property type="entry name" value="WH_DNA-bd_sf"/>
</dbReference>
<sequence length="374" mass="41588">MTQENRQSVKQYNRNRVFRLIASRQRISKQEIAAELNLSLPTTTQNLNSLKEEGLISENGTFDSQIGRKARAISIVPNYRVAMGLDITPHHISLVLADLNGSIIDHVRKKFTVGANEASYIALRDNVEAFVRQNHINPAQILGLGISVPGIVSFDKKEIINAATLPLPANFCEIFEKYFSFPCHMFNDASCAGIAEFWRNDYENETIAYLLLSNTVGGAILVDGVPYAGRNNRSAEFGHITIEPGGRRCSCGKQGCAEIYCSALFLSGHTDNNLETFFRELDVGNQEYEALLKEYLRNLSILINDVNMCLDCQVVLGGYMGTYLKRYIGEIRQLVSERCTFATDGGYVRACTCEFEAAALGAALSYIEEFIKSV</sequence>
<dbReference type="Pfam" id="PF13412">
    <property type="entry name" value="HTH_24"/>
    <property type="match status" value="1"/>
</dbReference>
<evidence type="ECO:0000313" key="5">
    <source>
        <dbReference type="EMBL" id="MCB7389041.1"/>
    </source>
</evidence>